<dbReference type="AlphaFoldDB" id="A0A1V9Y5T9"/>
<reference evidence="2 3" key="1">
    <citation type="journal article" date="2014" name="Genome Biol. Evol.">
        <title>The secreted proteins of Achlya hypogyna and Thraustotheca clavata identify the ancestral oomycete secretome and reveal gene acquisitions by horizontal gene transfer.</title>
        <authorList>
            <person name="Misner I."/>
            <person name="Blouin N."/>
            <person name="Leonard G."/>
            <person name="Richards T.A."/>
            <person name="Lane C.E."/>
        </authorList>
    </citation>
    <scope>NUCLEOTIDE SEQUENCE [LARGE SCALE GENOMIC DNA]</scope>
    <source>
        <strain evidence="2 3">ATCC 34112</strain>
    </source>
</reference>
<proteinExistence type="predicted"/>
<keyword evidence="1" id="KW-0812">Transmembrane</keyword>
<keyword evidence="1" id="KW-0472">Membrane</keyword>
<feature type="transmembrane region" description="Helical" evidence="1">
    <location>
        <begin position="45"/>
        <end position="66"/>
    </location>
</feature>
<comment type="caution">
    <text evidence="2">The sequence shown here is derived from an EMBL/GenBank/DDBJ whole genome shotgun (WGS) entry which is preliminary data.</text>
</comment>
<protein>
    <submittedName>
        <fullName evidence="2">Uncharacterized protein</fullName>
    </submittedName>
</protein>
<gene>
    <name evidence="2" type="ORF">THRCLA_23418</name>
</gene>
<evidence type="ECO:0000256" key="1">
    <source>
        <dbReference type="SAM" id="Phobius"/>
    </source>
</evidence>
<keyword evidence="3" id="KW-1185">Reference proteome</keyword>
<evidence type="ECO:0000313" key="2">
    <source>
        <dbReference type="EMBL" id="OQR81067.1"/>
    </source>
</evidence>
<sequence>MFYSIVNCSISMVIWSHYRTLMTFIGFLGLIALHLGAIVNGKNLSLILLKMHFTPAMLTFTVIFLMPKR</sequence>
<organism evidence="2 3">
    <name type="scientific">Thraustotheca clavata</name>
    <dbReference type="NCBI Taxonomy" id="74557"/>
    <lineage>
        <taxon>Eukaryota</taxon>
        <taxon>Sar</taxon>
        <taxon>Stramenopiles</taxon>
        <taxon>Oomycota</taxon>
        <taxon>Saprolegniomycetes</taxon>
        <taxon>Saprolegniales</taxon>
        <taxon>Achlyaceae</taxon>
        <taxon>Thraustotheca</taxon>
    </lineage>
</organism>
<accession>A0A1V9Y5T9</accession>
<dbReference type="Proteomes" id="UP000243217">
    <property type="component" value="Unassembled WGS sequence"/>
</dbReference>
<dbReference type="EMBL" id="JNBS01005078">
    <property type="protein sequence ID" value="OQR81067.1"/>
    <property type="molecule type" value="Genomic_DNA"/>
</dbReference>
<evidence type="ECO:0000313" key="3">
    <source>
        <dbReference type="Proteomes" id="UP000243217"/>
    </source>
</evidence>
<keyword evidence="1" id="KW-1133">Transmembrane helix</keyword>
<feature type="transmembrane region" description="Helical" evidence="1">
    <location>
        <begin position="21"/>
        <end position="39"/>
    </location>
</feature>
<name>A0A1V9Y5T9_9STRA</name>